<protein>
    <submittedName>
        <fullName evidence="1">Bacterio-opsin activator</fullName>
    </submittedName>
</protein>
<evidence type="ECO:0000313" key="1">
    <source>
        <dbReference type="EMBL" id="HGV55176.1"/>
    </source>
</evidence>
<dbReference type="PANTHER" id="PTHR40727:SF1">
    <property type="entry name" value="BACTERIO-OPSIN ACTIVATOR"/>
    <property type="match status" value="1"/>
</dbReference>
<gene>
    <name evidence="1" type="ORF">ENT73_03715</name>
</gene>
<dbReference type="NCBIfam" id="TIGR03879">
    <property type="entry name" value="near_KaiC_dom"/>
    <property type="match status" value="1"/>
</dbReference>
<accession>A0A832GNW0</accession>
<organism evidence="1">
    <name type="scientific">Caldimicrobium thiodismutans</name>
    <dbReference type="NCBI Taxonomy" id="1653476"/>
    <lineage>
        <taxon>Bacteria</taxon>
        <taxon>Pseudomonadati</taxon>
        <taxon>Thermodesulfobacteriota</taxon>
        <taxon>Thermodesulfobacteria</taxon>
        <taxon>Thermodesulfobacteriales</taxon>
        <taxon>Thermodesulfobacteriaceae</taxon>
        <taxon>Caldimicrobium</taxon>
    </lineage>
</organism>
<name>A0A832GNW0_9BACT</name>
<comment type="caution">
    <text evidence="1">The sequence shown here is derived from an EMBL/GenBank/DDBJ whole genome shotgun (WGS) entry which is preliminary data.</text>
</comment>
<dbReference type="InterPro" id="IPR022285">
    <property type="entry name" value="CHP03879_regulat_dom_put"/>
</dbReference>
<dbReference type="PANTHER" id="PTHR40727">
    <property type="entry name" value="TRANSCRIPTION REGULATOR, ENCODED NEXT TO RECA SUPERFAMILY ATPASE-RELATED"/>
    <property type="match status" value="1"/>
</dbReference>
<sequence>MVIQLNKPVVSESEIEHLVTRVFFKAIELLGGLNKLIEFRTLTWLPSLARAAYAIVLKEEYMKTDEEIAERVGLTKNTVRNILRADPELAFQKIRSIEELITEETKELKVHTAGGIAKLAYKEIKEGHEAQTLIYYCSIVAADLVKALDVPWAYSILKRSKGIRYPINDPAELKEKVKGLTIKGLSAEEILEHLPYPIKSPAALIHEIKEYLSLHEKT</sequence>
<reference evidence="1" key="1">
    <citation type="journal article" date="2020" name="mSystems">
        <title>Genome- and Community-Level Interaction Insights into Carbon Utilization and Element Cycling Functions of Hydrothermarchaeota in Hydrothermal Sediment.</title>
        <authorList>
            <person name="Zhou Z."/>
            <person name="Liu Y."/>
            <person name="Xu W."/>
            <person name="Pan J."/>
            <person name="Luo Z.H."/>
            <person name="Li M."/>
        </authorList>
    </citation>
    <scope>NUCLEOTIDE SEQUENCE [LARGE SCALE GENOMIC DNA]</scope>
    <source>
        <strain evidence="1">SpSt-605</strain>
    </source>
</reference>
<dbReference type="AlphaFoldDB" id="A0A832GNW0"/>
<dbReference type="EMBL" id="DSZU01000064">
    <property type="protein sequence ID" value="HGV55176.1"/>
    <property type="molecule type" value="Genomic_DNA"/>
</dbReference>
<proteinExistence type="predicted"/>